<keyword evidence="1" id="KW-1133">Transmembrane helix</keyword>
<gene>
    <name evidence="2" type="ORF">OO014_08390</name>
</gene>
<keyword evidence="1" id="KW-0812">Transmembrane</keyword>
<feature type="transmembrane region" description="Helical" evidence="1">
    <location>
        <begin position="29"/>
        <end position="48"/>
    </location>
</feature>
<accession>A0ABT5GG96</accession>
<reference evidence="2 3" key="1">
    <citation type="submission" date="2022-11" db="EMBL/GenBank/DDBJ databases">
        <title>Anaerobic phenanthrene biodegradation by a DNRA strain PheN6.</title>
        <authorList>
            <person name="Zhang Z."/>
        </authorList>
    </citation>
    <scope>NUCLEOTIDE SEQUENCE [LARGE SCALE GENOMIC DNA]</scope>
    <source>
        <strain evidence="2 3">PheN6</strain>
    </source>
</reference>
<organism evidence="2 3">
    <name type="scientific">Intrasporangium calvum</name>
    <dbReference type="NCBI Taxonomy" id="53358"/>
    <lineage>
        <taxon>Bacteria</taxon>
        <taxon>Bacillati</taxon>
        <taxon>Actinomycetota</taxon>
        <taxon>Actinomycetes</taxon>
        <taxon>Micrococcales</taxon>
        <taxon>Intrasporangiaceae</taxon>
        <taxon>Intrasporangium</taxon>
    </lineage>
</organism>
<feature type="transmembrane region" description="Helical" evidence="1">
    <location>
        <begin position="54"/>
        <end position="75"/>
    </location>
</feature>
<dbReference type="InterPro" id="IPR048136">
    <property type="entry name" value="STM3941-like"/>
</dbReference>
<evidence type="ECO:0000313" key="3">
    <source>
        <dbReference type="Proteomes" id="UP001150259"/>
    </source>
</evidence>
<keyword evidence="3" id="KW-1185">Reference proteome</keyword>
<keyword evidence="1" id="KW-0472">Membrane</keyword>
<dbReference type="Proteomes" id="UP001150259">
    <property type="component" value="Unassembled WGS sequence"/>
</dbReference>
<dbReference type="RefSeq" id="WP_272461852.1">
    <property type="nucleotide sequence ID" value="NZ_JAPFQL010000030.1"/>
</dbReference>
<name>A0ABT5GG96_9MICO</name>
<dbReference type="NCBIfam" id="NF041635">
    <property type="entry name" value="STM3941_fam"/>
    <property type="match status" value="1"/>
</dbReference>
<dbReference type="EMBL" id="JAPFQL010000030">
    <property type="protein sequence ID" value="MDC5697274.1"/>
    <property type="molecule type" value="Genomic_DNA"/>
</dbReference>
<sequence length="188" mass="20084">SVWLHVDRGRDSPAEPDPLGRLEVPVARLTTLMMAVLAAALATTALVLLPVPVLGWLVGGAGVLFFGGSCVWLVVSVVRPGPAIRADSQGMEDRSSLVAAGWISWSELSRIRGTSAFGQPTVALTPRDWATVVGRQVAWRRALLALNRRLTRSDDLLVNVNALPCSANDLANTLEEMRRENTPAGNVG</sequence>
<evidence type="ECO:0000313" key="2">
    <source>
        <dbReference type="EMBL" id="MDC5697274.1"/>
    </source>
</evidence>
<evidence type="ECO:0000256" key="1">
    <source>
        <dbReference type="SAM" id="Phobius"/>
    </source>
</evidence>
<protein>
    <submittedName>
        <fullName evidence="2">Uncharacterized protein</fullName>
    </submittedName>
</protein>
<comment type="caution">
    <text evidence="2">The sequence shown here is derived from an EMBL/GenBank/DDBJ whole genome shotgun (WGS) entry which is preliminary data.</text>
</comment>
<proteinExistence type="predicted"/>
<feature type="non-terminal residue" evidence="2">
    <location>
        <position position="1"/>
    </location>
</feature>